<dbReference type="SUPFAM" id="SSF51735">
    <property type="entry name" value="NAD(P)-binding Rossmann-fold domains"/>
    <property type="match status" value="2"/>
</dbReference>
<dbReference type="InterPro" id="IPR051203">
    <property type="entry name" value="Polysaccharide_Synthase-Rel"/>
</dbReference>
<evidence type="ECO:0000313" key="4">
    <source>
        <dbReference type="EMBL" id="OWZ83351.1"/>
    </source>
</evidence>
<keyword evidence="2" id="KW-1133">Transmembrane helix</keyword>
<dbReference type="InterPro" id="IPR036291">
    <property type="entry name" value="NAD(P)-bd_dom_sf"/>
</dbReference>
<dbReference type="AlphaFoldDB" id="A0A226BWR3"/>
<dbReference type="Pfam" id="PF02719">
    <property type="entry name" value="Polysacc_synt_2"/>
    <property type="match status" value="1"/>
</dbReference>
<dbReference type="OrthoDB" id="9803111at2"/>
<feature type="transmembrane region" description="Helical" evidence="2">
    <location>
        <begin position="76"/>
        <end position="99"/>
    </location>
</feature>
<keyword evidence="2" id="KW-0812">Transmembrane</keyword>
<evidence type="ECO:0000259" key="3">
    <source>
        <dbReference type="Pfam" id="PF02719"/>
    </source>
</evidence>
<accession>A0A226BWR3</accession>
<evidence type="ECO:0000256" key="2">
    <source>
        <dbReference type="SAM" id="Phobius"/>
    </source>
</evidence>
<feature type="domain" description="Polysaccharide biosynthesis protein CapD-like" evidence="3">
    <location>
        <begin position="287"/>
        <end position="569"/>
    </location>
</feature>
<dbReference type="InterPro" id="IPR003869">
    <property type="entry name" value="Polysac_CapD-like"/>
</dbReference>
<evidence type="ECO:0000313" key="5">
    <source>
        <dbReference type="Proteomes" id="UP000214588"/>
    </source>
</evidence>
<protein>
    <submittedName>
        <fullName evidence="4">Polysaccharide biosynthesis protein</fullName>
    </submittedName>
</protein>
<keyword evidence="2" id="KW-0472">Membrane</keyword>
<dbReference type="Proteomes" id="UP000214588">
    <property type="component" value="Unassembled WGS sequence"/>
</dbReference>
<comment type="similarity">
    <text evidence="1">Belongs to the polysaccharide synthase family.</text>
</comment>
<comment type="caution">
    <text evidence="4">The sequence shown here is derived from an EMBL/GenBank/DDBJ whole genome shotgun (WGS) entry which is preliminary data.</text>
</comment>
<feature type="transmembrane region" description="Helical" evidence="2">
    <location>
        <begin position="46"/>
        <end position="64"/>
    </location>
</feature>
<proteinExistence type="inferred from homology"/>
<feature type="transmembrane region" description="Helical" evidence="2">
    <location>
        <begin position="105"/>
        <end position="124"/>
    </location>
</feature>
<reference evidence="4 5" key="1">
    <citation type="submission" date="2017-06" db="EMBL/GenBank/DDBJ databases">
        <title>Draft Genome Sequence of Natranaerobius trueperi halophilic, alkalithermophilic bacteria from soda lakes.</title>
        <authorList>
            <person name="Zhao B."/>
        </authorList>
    </citation>
    <scope>NUCLEOTIDE SEQUENCE [LARGE SCALE GENOMIC DNA]</scope>
    <source>
        <strain evidence="4 5">DSM 18760</strain>
    </source>
</reference>
<keyword evidence="5" id="KW-1185">Reference proteome</keyword>
<dbReference type="EMBL" id="NIQC01000020">
    <property type="protein sequence ID" value="OWZ83351.1"/>
    <property type="molecule type" value="Genomic_DNA"/>
</dbReference>
<evidence type="ECO:0000256" key="1">
    <source>
        <dbReference type="ARBA" id="ARBA00007430"/>
    </source>
</evidence>
<gene>
    <name evidence="4" type="ORF">CDO51_09025</name>
</gene>
<dbReference type="CDD" id="cd05237">
    <property type="entry name" value="UDP_invert_4-6DH_SDR_e"/>
    <property type="match status" value="1"/>
</dbReference>
<sequence length="608" mass="68248">MTMKYLKRGLQVIVDIYLFNLSFIMALLFRFDGLIPEEYILLFQDSFWWMTLIFILTCAIFRLYHRLWNYASIHDVIVLGTAITIGTVAVFSITVSFGAMFPRSIYLISLFLNLVLLGGYRLGFRILNIYKRLRLSKIEPKNTKNVLIVGAGNAGNMALKETSRHQEDLSVKVVGFLDDDPEKEGCRINGVKVLGSTDKLKEVCTKKHIDEVIIAIPSASQQNIKNIIRKCSDASVKTKIIPAVHDLISGRVSVNSIRDVDIEDLLKRDPINLNISQIAGYLQNKTVLVTGAGGSIGSELVRQIINFNPSKIIILGHGENSIFNIYKELLSKFPKDKIYPNITDIKDREKVFQVFYEEKPDVVFHAAAHKHVPLMEENPIEAVKNNIFGTKNVSEAASTYGCERFVLISTDKAVNPTNVMGATKRVAELIIQKLSKESTTRFCAVRFGNVLGSRGSVVPHFKEQIKQGGPVTVTHPDMTRYFMTIPEASQLVIEAGGMSDSGELFVLDMGEPVKIVDLARNLIKLSGFEPEKDIPITYTGIRPGEKLYEDLFTEQEQMSSTTHDKIFITKGTTNGQDLNHELTELEDIIKTDFSFLKKQLEVDSKTVK</sequence>
<dbReference type="RefSeq" id="WP_089023949.1">
    <property type="nucleotide sequence ID" value="NZ_NIQC01000020.1"/>
</dbReference>
<dbReference type="PANTHER" id="PTHR43318">
    <property type="entry name" value="UDP-N-ACETYLGLUCOSAMINE 4,6-DEHYDRATASE"/>
    <property type="match status" value="1"/>
</dbReference>
<dbReference type="PANTHER" id="PTHR43318:SF1">
    <property type="entry name" value="POLYSACCHARIDE BIOSYNTHESIS PROTEIN EPSC-RELATED"/>
    <property type="match status" value="1"/>
</dbReference>
<dbReference type="Gene3D" id="3.40.50.720">
    <property type="entry name" value="NAD(P)-binding Rossmann-like Domain"/>
    <property type="match status" value="2"/>
</dbReference>
<organism evidence="4 5">
    <name type="scientific">Natranaerobius trueperi</name>
    <dbReference type="NCBI Taxonomy" id="759412"/>
    <lineage>
        <taxon>Bacteria</taxon>
        <taxon>Bacillati</taxon>
        <taxon>Bacillota</taxon>
        <taxon>Clostridia</taxon>
        <taxon>Natranaerobiales</taxon>
        <taxon>Natranaerobiaceae</taxon>
        <taxon>Natranaerobius</taxon>
    </lineage>
</organism>
<dbReference type="Pfam" id="PF13727">
    <property type="entry name" value="CoA_binding_3"/>
    <property type="match status" value="1"/>
</dbReference>
<feature type="transmembrane region" description="Helical" evidence="2">
    <location>
        <begin position="12"/>
        <end position="31"/>
    </location>
</feature>
<name>A0A226BWR3_9FIRM</name>